<evidence type="ECO:0000313" key="3">
    <source>
        <dbReference type="Proteomes" id="UP001189429"/>
    </source>
</evidence>
<name>A0ABN9T7Q1_9DINO</name>
<gene>
    <name evidence="2" type="ORF">PCOR1329_LOCUS36351</name>
</gene>
<dbReference type="EMBL" id="CAUYUJ010014424">
    <property type="protein sequence ID" value="CAK0841056.1"/>
    <property type="molecule type" value="Genomic_DNA"/>
</dbReference>
<proteinExistence type="predicted"/>
<dbReference type="Proteomes" id="UP001189429">
    <property type="component" value="Unassembled WGS sequence"/>
</dbReference>
<feature type="region of interest" description="Disordered" evidence="1">
    <location>
        <begin position="51"/>
        <end position="99"/>
    </location>
</feature>
<accession>A0ABN9T7Q1</accession>
<feature type="non-terminal residue" evidence="2">
    <location>
        <position position="1"/>
    </location>
</feature>
<reference evidence="2" key="1">
    <citation type="submission" date="2023-10" db="EMBL/GenBank/DDBJ databases">
        <authorList>
            <person name="Chen Y."/>
            <person name="Shah S."/>
            <person name="Dougan E. K."/>
            <person name="Thang M."/>
            <person name="Chan C."/>
        </authorList>
    </citation>
    <scope>NUCLEOTIDE SEQUENCE [LARGE SCALE GENOMIC DNA]</scope>
</reference>
<feature type="compositionally biased region" description="Basic residues" evidence="1">
    <location>
        <begin position="63"/>
        <end position="74"/>
    </location>
</feature>
<keyword evidence="3" id="KW-1185">Reference proteome</keyword>
<organism evidence="2 3">
    <name type="scientific">Prorocentrum cordatum</name>
    <dbReference type="NCBI Taxonomy" id="2364126"/>
    <lineage>
        <taxon>Eukaryota</taxon>
        <taxon>Sar</taxon>
        <taxon>Alveolata</taxon>
        <taxon>Dinophyceae</taxon>
        <taxon>Prorocentrales</taxon>
        <taxon>Prorocentraceae</taxon>
        <taxon>Prorocentrum</taxon>
    </lineage>
</organism>
<feature type="non-terminal residue" evidence="2">
    <location>
        <position position="99"/>
    </location>
</feature>
<sequence length="99" mass="9517">GANATSPARPGGAPPPAPGPAGRPPTPTARDAPPAVPVALSSNFEEAGAVGGAVVQEGPRGATARRQRGGRRRGVASTALGEARAEGAEAVPLGRAPGQ</sequence>
<feature type="compositionally biased region" description="Pro residues" evidence="1">
    <location>
        <begin position="12"/>
        <end position="27"/>
    </location>
</feature>
<protein>
    <submittedName>
        <fullName evidence="2">Uncharacterized protein</fullName>
    </submittedName>
</protein>
<feature type="compositionally biased region" description="Low complexity" evidence="1">
    <location>
        <begin position="51"/>
        <end position="62"/>
    </location>
</feature>
<feature type="region of interest" description="Disordered" evidence="1">
    <location>
        <begin position="1"/>
        <end position="36"/>
    </location>
</feature>
<evidence type="ECO:0000313" key="2">
    <source>
        <dbReference type="EMBL" id="CAK0841056.1"/>
    </source>
</evidence>
<evidence type="ECO:0000256" key="1">
    <source>
        <dbReference type="SAM" id="MobiDB-lite"/>
    </source>
</evidence>
<comment type="caution">
    <text evidence="2">The sequence shown here is derived from an EMBL/GenBank/DDBJ whole genome shotgun (WGS) entry which is preliminary data.</text>
</comment>